<protein>
    <recommendedName>
        <fullName evidence="3">RNase H type-1 domain-containing protein</fullName>
    </recommendedName>
</protein>
<dbReference type="SUPFAM" id="SSF53098">
    <property type="entry name" value="Ribonuclease H-like"/>
    <property type="match status" value="1"/>
</dbReference>
<dbReference type="InterPro" id="IPR012337">
    <property type="entry name" value="RNaseH-like_sf"/>
</dbReference>
<organism evidence="1 2">
    <name type="scientific">Araneus ventricosus</name>
    <name type="common">Orbweaver spider</name>
    <name type="synonym">Epeira ventricosa</name>
    <dbReference type="NCBI Taxonomy" id="182803"/>
    <lineage>
        <taxon>Eukaryota</taxon>
        <taxon>Metazoa</taxon>
        <taxon>Ecdysozoa</taxon>
        <taxon>Arthropoda</taxon>
        <taxon>Chelicerata</taxon>
        <taxon>Arachnida</taxon>
        <taxon>Araneae</taxon>
        <taxon>Araneomorphae</taxon>
        <taxon>Entelegynae</taxon>
        <taxon>Araneoidea</taxon>
        <taxon>Araneidae</taxon>
        <taxon>Araneus</taxon>
    </lineage>
</organism>
<dbReference type="Gene3D" id="3.30.420.10">
    <property type="entry name" value="Ribonuclease H-like superfamily/Ribonuclease H"/>
    <property type="match status" value="1"/>
</dbReference>
<reference evidence="1 2" key="1">
    <citation type="journal article" date="2019" name="Sci. Rep.">
        <title>Orb-weaving spider Araneus ventricosus genome elucidates the spidroin gene catalogue.</title>
        <authorList>
            <person name="Kono N."/>
            <person name="Nakamura H."/>
            <person name="Ohtoshi R."/>
            <person name="Moran D.A.P."/>
            <person name="Shinohara A."/>
            <person name="Yoshida Y."/>
            <person name="Fujiwara M."/>
            <person name="Mori M."/>
            <person name="Tomita M."/>
            <person name="Arakawa K."/>
        </authorList>
    </citation>
    <scope>NUCLEOTIDE SEQUENCE [LARGE SCALE GENOMIC DNA]</scope>
</reference>
<evidence type="ECO:0008006" key="3">
    <source>
        <dbReference type="Google" id="ProtNLM"/>
    </source>
</evidence>
<evidence type="ECO:0000313" key="2">
    <source>
        <dbReference type="Proteomes" id="UP000499080"/>
    </source>
</evidence>
<proteinExistence type="predicted"/>
<accession>A0A4Y2EE37</accession>
<sequence>MKAKQETILVRVSRLKRNCNYEGDILDHADFEQPPPLQPIHPARLNLEDGIFTGVQIPSDRTPLGIFTKGSKIEDQTSSAFCAMEKVNIIKTWKAKLSPTNTVFQAETLVLKAAIEWANTNNKEVTIWSDSQSGLQALKSFSTVSKIIQEAHMALLANAKLG</sequence>
<name>A0A4Y2EE37_ARAVE</name>
<keyword evidence="2" id="KW-1185">Reference proteome</keyword>
<gene>
    <name evidence="1" type="ORF">AVEN_245256_1</name>
</gene>
<evidence type="ECO:0000313" key="1">
    <source>
        <dbReference type="EMBL" id="GBM26529.1"/>
    </source>
</evidence>
<dbReference type="InterPro" id="IPR036397">
    <property type="entry name" value="RNaseH_sf"/>
</dbReference>
<dbReference type="AlphaFoldDB" id="A0A4Y2EE37"/>
<dbReference type="EMBL" id="BGPR01000562">
    <property type="protein sequence ID" value="GBM26529.1"/>
    <property type="molecule type" value="Genomic_DNA"/>
</dbReference>
<dbReference type="Proteomes" id="UP000499080">
    <property type="component" value="Unassembled WGS sequence"/>
</dbReference>
<dbReference type="GO" id="GO:0003676">
    <property type="term" value="F:nucleic acid binding"/>
    <property type="evidence" value="ECO:0007669"/>
    <property type="project" value="InterPro"/>
</dbReference>
<dbReference type="OrthoDB" id="5419617at2759"/>
<comment type="caution">
    <text evidence="1">The sequence shown here is derived from an EMBL/GenBank/DDBJ whole genome shotgun (WGS) entry which is preliminary data.</text>
</comment>